<dbReference type="Gene3D" id="1.10.150.240">
    <property type="entry name" value="Putative phosphatase, domain 2"/>
    <property type="match status" value="1"/>
</dbReference>
<gene>
    <name evidence="1" type="ORF">F7D25_06750</name>
</gene>
<comment type="caution">
    <text evidence="1">The sequence shown here is derived from an EMBL/GenBank/DDBJ whole genome shotgun (WGS) entry which is preliminary data.</text>
</comment>
<dbReference type="InterPro" id="IPR023198">
    <property type="entry name" value="PGP-like_dom2"/>
</dbReference>
<dbReference type="SFLD" id="SFLDS00003">
    <property type="entry name" value="Haloacid_Dehalogenase"/>
    <property type="match status" value="1"/>
</dbReference>
<dbReference type="PANTHER" id="PTHR43481">
    <property type="entry name" value="FRUCTOSE-1-PHOSPHATE PHOSPHATASE"/>
    <property type="match status" value="1"/>
</dbReference>
<dbReference type="SUPFAM" id="SSF56784">
    <property type="entry name" value="HAD-like"/>
    <property type="match status" value="1"/>
</dbReference>
<dbReference type="NCBIfam" id="TIGR01509">
    <property type="entry name" value="HAD-SF-IA-v3"/>
    <property type="match status" value="1"/>
</dbReference>
<dbReference type="InterPro" id="IPR006439">
    <property type="entry name" value="HAD-SF_hydro_IA"/>
</dbReference>
<dbReference type="Pfam" id="PF00702">
    <property type="entry name" value="Hydrolase"/>
    <property type="match status" value="1"/>
</dbReference>
<dbReference type="InterPro" id="IPR051806">
    <property type="entry name" value="HAD-like_SPP"/>
</dbReference>
<evidence type="ECO:0000313" key="2">
    <source>
        <dbReference type="Proteomes" id="UP000477980"/>
    </source>
</evidence>
<proteinExistence type="predicted"/>
<accession>A0A6G1VKT0</accession>
<sequence>MIKAALFDLDGVVFDTESQYSVFWGMIGREYHPEMPDFALRIKGQTLVQIYDKYFSDDATFAHIDGYTDCKSEQAKITARLDEFELNMSYPYIPGFETFLKDVKAHGVKCAVVTSSNLQKMEQVYKHHPEFKTYFDRVLTSEDFAKSKPDPDCYLKGAACFGAKPEECVGLEDSFNGLKAVRASGAFTLGLATTNSAESIQPYSDYVIADYNGFGYDDLEKIVERIIRKID</sequence>
<dbReference type="InterPro" id="IPR036412">
    <property type="entry name" value="HAD-like_sf"/>
</dbReference>
<dbReference type="CDD" id="cd07505">
    <property type="entry name" value="HAD_BPGM-like"/>
    <property type="match status" value="1"/>
</dbReference>
<dbReference type="Gene3D" id="3.40.50.1000">
    <property type="entry name" value="HAD superfamily/HAD-like"/>
    <property type="match status" value="1"/>
</dbReference>
<dbReference type="RefSeq" id="WP_153091573.1">
    <property type="nucleotide sequence ID" value="NZ_VZAH01000077.1"/>
</dbReference>
<dbReference type="Proteomes" id="UP000477980">
    <property type="component" value="Unassembled WGS sequence"/>
</dbReference>
<dbReference type="EMBL" id="VZAH01000077">
    <property type="protein sequence ID" value="MQP14107.1"/>
    <property type="molecule type" value="Genomic_DNA"/>
</dbReference>
<dbReference type="InterPro" id="IPR023214">
    <property type="entry name" value="HAD_sf"/>
</dbReference>
<dbReference type="OrthoDB" id="9797743at2"/>
<name>A0A6G1VKT0_9BACT</name>
<organism evidence="1 2">
    <name type="scientific">Segatella copri</name>
    <dbReference type="NCBI Taxonomy" id="165179"/>
    <lineage>
        <taxon>Bacteria</taxon>
        <taxon>Pseudomonadati</taxon>
        <taxon>Bacteroidota</taxon>
        <taxon>Bacteroidia</taxon>
        <taxon>Bacteroidales</taxon>
        <taxon>Prevotellaceae</taxon>
        <taxon>Segatella</taxon>
    </lineage>
</organism>
<protein>
    <submittedName>
        <fullName evidence="1">HAD family phosphatase</fullName>
    </submittedName>
</protein>
<evidence type="ECO:0000313" key="1">
    <source>
        <dbReference type="EMBL" id="MQP14107.1"/>
    </source>
</evidence>
<dbReference type="AlphaFoldDB" id="A0A6G1VKT0"/>
<reference evidence="1 2" key="1">
    <citation type="submission" date="2019-09" db="EMBL/GenBank/DDBJ databases">
        <title>Distinct polysaccharide growth profiles of human intestinal Prevotella copri isolates.</title>
        <authorList>
            <person name="Fehlner-Peach H."/>
            <person name="Magnabosco C."/>
            <person name="Raghavan V."/>
            <person name="Scher J.U."/>
            <person name="Tett A."/>
            <person name="Cox L.M."/>
            <person name="Gottsegen C."/>
            <person name="Watters A."/>
            <person name="Wiltshire- Gordon J.D."/>
            <person name="Segata N."/>
            <person name="Bonneau R."/>
            <person name="Littman D.R."/>
        </authorList>
    </citation>
    <scope>NUCLEOTIDE SEQUENCE [LARGE SCALE GENOMIC DNA]</scope>
    <source>
        <strain evidence="2">iAA917</strain>
    </source>
</reference>
<dbReference type="PANTHER" id="PTHR43481:SF4">
    <property type="entry name" value="GLYCEROL-1-PHOSPHATE PHOSPHOHYDROLASE 1-RELATED"/>
    <property type="match status" value="1"/>
</dbReference>
<dbReference type="SFLD" id="SFLDG01129">
    <property type="entry name" value="C1.5:_HAD__Beta-PGM__Phosphata"/>
    <property type="match status" value="1"/>
</dbReference>
<dbReference type="GO" id="GO:0050308">
    <property type="term" value="F:sugar-phosphatase activity"/>
    <property type="evidence" value="ECO:0007669"/>
    <property type="project" value="TreeGrafter"/>
</dbReference>